<proteinExistence type="predicted"/>
<sequence length="90" mass="10068">MKPVSNKSAWWIPKVDDLISSNRSTGGLLPMTYIITHISPCVREFGPECRQDIGCTYCLGLASYDPVNGNLSAGNHCFKNHEGKPWWEKV</sequence>
<dbReference type="AlphaFoldDB" id="A0A6M3ISH0"/>
<dbReference type="EMBL" id="MT141395">
    <property type="protein sequence ID" value="QJA60085.1"/>
    <property type="molecule type" value="Genomic_DNA"/>
</dbReference>
<reference evidence="1" key="1">
    <citation type="submission" date="2020-03" db="EMBL/GenBank/DDBJ databases">
        <title>The deep terrestrial virosphere.</title>
        <authorList>
            <person name="Holmfeldt K."/>
            <person name="Nilsson E."/>
            <person name="Simone D."/>
            <person name="Lopez-Fernandez M."/>
            <person name="Wu X."/>
            <person name="de Brujin I."/>
            <person name="Lundin D."/>
            <person name="Andersson A."/>
            <person name="Bertilsson S."/>
            <person name="Dopson M."/>
        </authorList>
    </citation>
    <scope>NUCLEOTIDE SEQUENCE</scope>
    <source>
        <strain evidence="1">MM415B01185</strain>
    </source>
</reference>
<organism evidence="1">
    <name type="scientific">viral metagenome</name>
    <dbReference type="NCBI Taxonomy" id="1070528"/>
    <lineage>
        <taxon>unclassified sequences</taxon>
        <taxon>metagenomes</taxon>
        <taxon>organismal metagenomes</taxon>
    </lineage>
</organism>
<accession>A0A6M3ISH0</accession>
<name>A0A6M3ISH0_9ZZZZ</name>
<evidence type="ECO:0000313" key="1">
    <source>
        <dbReference type="EMBL" id="QJA60085.1"/>
    </source>
</evidence>
<gene>
    <name evidence="1" type="ORF">MM415B01185_0019</name>
</gene>
<protein>
    <submittedName>
        <fullName evidence="1">Uncharacterized protein</fullName>
    </submittedName>
</protein>